<dbReference type="InterPro" id="IPR029479">
    <property type="entry name" value="Nitroreductase"/>
</dbReference>
<dbReference type="GO" id="GO:0016491">
    <property type="term" value="F:oxidoreductase activity"/>
    <property type="evidence" value="ECO:0007669"/>
    <property type="project" value="InterPro"/>
</dbReference>
<dbReference type="PANTHER" id="PTHR43035">
    <property type="entry name" value="FATTY ACID REPRESSION MUTANT PROTEIN 2-RELATED"/>
    <property type="match status" value="1"/>
</dbReference>
<dbReference type="PANTHER" id="PTHR43035:SF1">
    <property type="entry name" value="FATTY ACID REPRESSION MUTANT PROTEIN 2-RELATED"/>
    <property type="match status" value="1"/>
</dbReference>
<reference evidence="2 3" key="1">
    <citation type="submission" date="2017-09" db="EMBL/GenBank/DDBJ databases">
        <title>Complete genome sequence of Oxytococcus suis strain ZY16052.</title>
        <authorList>
            <person name="Li F."/>
        </authorList>
    </citation>
    <scope>NUCLEOTIDE SEQUENCE [LARGE SCALE GENOMIC DNA]</scope>
    <source>
        <strain evidence="2 3">ZY16052</strain>
    </source>
</reference>
<protein>
    <submittedName>
        <fullName evidence="2">Nitroreductase</fullName>
    </submittedName>
</protein>
<evidence type="ECO:0000313" key="2">
    <source>
        <dbReference type="EMBL" id="AXY26168.1"/>
    </source>
</evidence>
<dbReference type="InterPro" id="IPR033877">
    <property type="entry name" value="Frm2/Hbn1"/>
</dbReference>
<dbReference type="KEGG" id="abae:CL176_09240"/>
<dbReference type="RefSeq" id="WP_118991063.1">
    <property type="nucleotide sequence ID" value="NZ_CP023434.1"/>
</dbReference>
<name>A0A347WM61_9LACT</name>
<feature type="domain" description="Nitroreductase" evidence="1">
    <location>
        <begin position="8"/>
        <end position="171"/>
    </location>
</feature>
<gene>
    <name evidence="2" type="ORF">CL176_09240</name>
</gene>
<dbReference type="SUPFAM" id="SSF55469">
    <property type="entry name" value="FMN-dependent nitroreductase-like"/>
    <property type="match status" value="1"/>
</dbReference>
<keyword evidence="3" id="KW-1185">Reference proteome</keyword>
<dbReference type="OrthoDB" id="9810617at2"/>
<dbReference type="InterPro" id="IPR000415">
    <property type="entry name" value="Nitroreductase-like"/>
</dbReference>
<sequence>MSYANLLTSRRSIYHIGRNTPVTAEEVTEKLQILIPTIPTAYHVESSRLIVASGQLHEKLWDTLHDSQKAFVDPARYEAIAPRFEQAKRGVGTLLFFEDRAVVDEMPTSPERQAAYKEQNSAMLTFASWLLLADLGLGASLHHFNIGYDLGYDKVVRDLLDLPETYELMAEMPFSSIEAQADEKARVSGDERVKLYLSLSQNA</sequence>
<organism evidence="2 3">
    <name type="scientific">Suicoccus acidiformans</name>
    <dbReference type="NCBI Taxonomy" id="2036206"/>
    <lineage>
        <taxon>Bacteria</taxon>
        <taxon>Bacillati</taxon>
        <taxon>Bacillota</taxon>
        <taxon>Bacilli</taxon>
        <taxon>Lactobacillales</taxon>
        <taxon>Aerococcaceae</taxon>
        <taxon>Suicoccus</taxon>
    </lineage>
</organism>
<dbReference type="AlphaFoldDB" id="A0A347WM61"/>
<accession>A0A347WM61</accession>
<dbReference type="Pfam" id="PF00881">
    <property type="entry name" value="Nitroreductase"/>
    <property type="match status" value="1"/>
</dbReference>
<evidence type="ECO:0000259" key="1">
    <source>
        <dbReference type="Pfam" id="PF00881"/>
    </source>
</evidence>
<dbReference type="Proteomes" id="UP000263232">
    <property type="component" value="Chromosome"/>
</dbReference>
<dbReference type="EMBL" id="CP023434">
    <property type="protein sequence ID" value="AXY26168.1"/>
    <property type="molecule type" value="Genomic_DNA"/>
</dbReference>
<dbReference type="GO" id="GO:0034599">
    <property type="term" value="P:cellular response to oxidative stress"/>
    <property type="evidence" value="ECO:0007669"/>
    <property type="project" value="InterPro"/>
</dbReference>
<evidence type="ECO:0000313" key="3">
    <source>
        <dbReference type="Proteomes" id="UP000263232"/>
    </source>
</evidence>
<proteinExistence type="predicted"/>
<dbReference type="Gene3D" id="3.40.109.10">
    <property type="entry name" value="NADH Oxidase"/>
    <property type="match status" value="1"/>
</dbReference>